<name>A0A7I4Z334_HAECO</name>
<organism evidence="1 2">
    <name type="scientific">Haemonchus contortus</name>
    <name type="common">Barber pole worm</name>
    <dbReference type="NCBI Taxonomy" id="6289"/>
    <lineage>
        <taxon>Eukaryota</taxon>
        <taxon>Metazoa</taxon>
        <taxon>Ecdysozoa</taxon>
        <taxon>Nematoda</taxon>
        <taxon>Chromadorea</taxon>
        <taxon>Rhabditida</taxon>
        <taxon>Rhabditina</taxon>
        <taxon>Rhabditomorpha</taxon>
        <taxon>Strongyloidea</taxon>
        <taxon>Trichostrongylidae</taxon>
        <taxon>Haemonchus</taxon>
    </lineage>
</organism>
<sequence length="518" mass="59447">MSTKSTRSPFIFRRSSSAQKIHHVIHPKNQRHSQHHRHFACTPDSFHSSQCPLNQPDLRSYSVVPHQPKRYTTSFILKSASPITSKLNSISATRSPFIFRGSSSAQKIHHVIHPINQRHSQHHRHFACTPDSFHSSQCPLNQPDLRSYSVVPHQPKRYTTSFILKSASPITSKLNSISATRSPFIFRRSSSAQKIHHVIHPKQPDLRSYSVVLHQPKRYTTPFILKSASPITSKLNSISATRSPFIFRRSSSAQKIHHVIHPKNQRHSQHHRHFACTPDSFHSSQCPLNQPDLRSYSVVPHQPKRYTTPFILKSASPKTSKLNSISATRSQSIFRRLSSAQKIPHVIHTKNQRLSQHHRHSACTPEFFHSSQATRSPSIFRRLSSAQKIPHVIHPKNQRLSKHHRHFACTPEISLSQSISISVTRSPSIFRRLSSAQKIHHVIHPKNQRHSQHHRHSACTPEFFHSSQATRSPSIFRRLSSAQKIPHVIHPKNQRLSKHHRHFACTPEVFHSSQCPLN</sequence>
<dbReference type="Proteomes" id="UP000025227">
    <property type="component" value="Unplaced"/>
</dbReference>
<evidence type="ECO:0000313" key="1">
    <source>
        <dbReference type="Proteomes" id="UP000025227"/>
    </source>
</evidence>
<dbReference type="AlphaFoldDB" id="A0A7I4Z334"/>
<keyword evidence="1" id="KW-1185">Reference proteome</keyword>
<proteinExistence type="predicted"/>
<dbReference type="WBParaSite" id="HCON_00176340-00001">
    <property type="protein sequence ID" value="HCON_00176340-00001"/>
    <property type="gene ID" value="HCON_00176340"/>
</dbReference>
<protein>
    <submittedName>
        <fullName evidence="2">Mucin-5AC-like</fullName>
    </submittedName>
</protein>
<reference evidence="2" key="1">
    <citation type="submission" date="2020-12" db="UniProtKB">
        <authorList>
            <consortium name="WormBaseParasite"/>
        </authorList>
    </citation>
    <scope>IDENTIFICATION</scope>
    <source>
        <strain evidence="2">MHco3</strain>
    </source>
</reference>
<accession>A0A7I4Z334</accession>
<evidence type="ECO:0000313" key="2">
    <source>
        <dbReference type="WBParaSite" id="HCON_00176340-00001"/>
    </source>
</evidence>